<feature type="transmembrane region" description="Helical" evidence="18">
    <location>
        <begin position="834"/>
        <end position="856"/>
    </location>
</feature>
<evidence type="ECO:0000256" key="16">
    <source>
        <dbReference type="ARBA" id="ARBA00067459"/>
    </source>
</evidence>
<keyword evidence="4" id="KW-0597">Phosphoprotein</keyword>
<name>G0V754_NAUCA</name>
<feature type="region of interest" description="Disordered" evidence="17">
    <location>
        <begin position="186"/>
        <end position="210"/>
    </location>
</feature>
<keyword evidence="9" id="KW-0851">Voltage-gated channel</keyword>
<feature type="transmembrane region" description="Helical" evidence="18">
    <location>
        <begin position="322"/>
        <end position="340"/>
    </location>
</feature>
<evidence type="ECO:0000256" key="17">
    <source>
        <dbReference type="SAM" id="MobiDB-lite"/>
    </source>
</evidence>
<feature type="compositionally biased region" description="Basic and acidic residues" evidence="17">
    <location>
        <begin position="11"/>
        <end position="25"/>
    </location>
</feature>
<comment type="similarity">
    <text evidence="15">Belongs to the calcium channel alpha-1 subunit (TC 1.A.1.11) family.</text>
</comment>
<dbReference type="FunFam" id="1.10.287.70:FF:000118">
    <property type="entry name" value="Calcium channel subunit Cch1"/>
    <property type="match status" value="1"/>
</dbReference>
<evidence type="ECO:0000256" key="5">
    <source>
        <dbReference type="ARBA" id="ARBA00022568"/>
    </source>
</evidence>
<feature type="compositionally biased region" description="Basic and acidic residues" evidence="17">
    <location>
        <begin position="82"/>
        <end position="91"/>
    </location>
</feature>
<evidence type="ECO:0000256" key="1">
    <source>
        <dbReference type="ARBA" id="ARBA00004651"/>
    </source>
</evidence>
<gene>
    <name evidence="20" type="primary">NCAS0A07440</name>
    <name evidence="20" type="ordered locus">NCAS_0A07440</name>
</gene>
<evidence type="ECO:0000256" key="14">
    <source>
        <dbReference type="ARBA" id="ARBA00023303"/>
    </source>
</evidence>
<feature type="transmembrane region" description="Helical" evidence="18">
    <location>
        <begin position="868"/>
        <end position="892"/>
    </location>
</feature>
<evidence type="ECO:0000313" key="20">
    <source>
        <dbReference type="EMBL" id="CCC67302.1"/>
    </source>
</evidence>
<dbReference type="HOGENOM" id="CLU_000443_2_0_1"/>
<keyword evidence="2" id="KW-0813">Transport</keyword>
<keyword evidence="5" id="KW-0109">Calcium transport</keyword>
<feature type="transmembrane region" description="Helical" evidence="18">
    <location>
        <begin position="941"/>
        <end position="970"/>
    </location>
</feature>
<evidence type="ECO:0000256" key="9">
    <source>
        <dbReference type="ARBA" id="ARBA00022882"/>
    </source>
</evidence>
<feature type="transmembrane region" description="Helical" evidence="18">
    <location>
        <begin position="1317"/>
        <end position="1336"/>
    </location>
</feature>
<keyword evidence="11" id="KW-0406">Ion transport</keyword>
<feature type="region of interest" description="Disordered" evidence="17">
    <location>
        <begin position="1"/>
        <end position="117"/>
    </location>
</feature>
<dbReference type="Gene3D" id="1.10.287.70">
    <property type="match status" value="4"/>
</dbReference>
<feature type="region of interest" description="Disordered" evidence="17">
    <location>
        <begin position="132"/>
        <end position="155"/>
    </location>
</feature>
<keyword evidence="8" id="KW-0106">Calcium</keyword>
<dbReference type="RefSeq" id="XP_003673683.1">
    <property type="nucleotide sequence ID" value="XM_003673635.1"/>
</dbReference>
<feature type="compositionally biased region" description="Polar residues" evidence="17">
    <location>
        <begin position="1978"/>
        <end position="1989"/>
    </location>
</feature>
<comment type="subcellular location">
    <subcellularLocation>
        <location evidence="1">Cell membrane</location>
        <topology evidence="1">Multi-pass membrane protein</topology>
    </subcellularLocation>
</comment>
<accession>G0V754</accession>
<feature type="transmembrane region" description="Helical" evidence="18">
    <location>
        <begin position="1632"/>
        <end position="1652"/>
    </location>
</feature>
<dbReference type="PROSITE" id="PS50222">
    <property type="entry name" value="EF_HAND_2"/>
    <property type="match status" value="1"/>
</dbReference>
<dbReference type="InterPro" id="IPR005821">
    <property type="entry name" value="Ion_trans_dom"/>
</dbReference>
<feature type="transmembrane region" description="Helical" evidence="18">
    <location>
        <begin position="1725"/>
        <end position="1746"/>
    </location>
</feature>
<dbReference type="FunFam" id="1.10.287.70:FF:000093">
    <property type="entry name" value="Calcium channel subunit Cch1"/>
    <property type="match status" value="1"/>
</dbReference>
<dbReference type="EMBL" id="HE576752">
    <property type="protein sequence ID" value="CCC67302.1"/>
    <property type="molecule type" value="Genomic_DNA"/>
</dbReference>
<dbReference type="Proteomes" id="UP000001640">
    <property type="component" value="Chromosome 1"/>
</dbReference>
<evidence type="ECO:0000256" key="18">
    <source>
        <dbReference type="SAM" id="Phobius"/>
    </source>
</evidence>
<evidence type="ECO:0000256" key="4">
    <source>
        <dbReference type="ARBA" id="ARBA00022553"/>
    </source>
</evidence>
<feature type="transmembrane region" description="Helical" evidence="18">
    <location>
        <begin position="1252"/>
        <end position="1271"/>
    </location>
</feature>
<feature type="transmembrane region" description="Helical" evidence="18">
    <location>
        <begin position="360"/>
        <end position="380"/>
    </location>
</feature>
<reference key="2">
    <citation type="submission" date="2011-08" db="EMBL/GenBank/DDBJ databases">
        <title>Genome sequence of Naumovozyma castellii.</title>
        <authorList>
            <person name="Gordon J.L."/>
            <person name="Armisen D."/>
            <person name="Proux-Wera E."/>
            <person name="OhEigeartaigh S.S."/>
            <person name="Byrne K.P."/>
            <person name="Wolfe K.H."/>
        </authorList>
    </citation>
    <scope>NUCLEOTIDE SEQUENCE</scope>
    <source>
        <strain>Type strain:CBS 4309</strain>
    </source>
</reference>
<evidence type="ECO:0000256" key="8">
    <source>
        <dbReference type="ARBA" id="ARBA00022837"/>
    </source>
</evidence>
<dbReference type="GO" id="GO:0008331">
    <property type="term" value="F:high voltage-gated calcium channel activity"/>
    <property type="evidence" value="ECO:0007669"/>
    <property type="project" value="TreeGrafter"/>
</dbReference>
<dbReference type="OMA" id="TLFIAWN"/>
<feature type="transmembrane region" description="Helical" evidence="18">
    <location>
        <begin position="661"/>
        <end position="686"/>
    </location>
</feature>
<keyword evidence="10 18" id="KW-1133">Transmembrane helix</keyword>
<feature type="region of interest" description="Disordered" evidence="17">
    <location>
        <begin position="1978"/>
        <end position="2007"/>
    </location>
</feature>
<keyword evidence="13" id="KW-0325">Glycoprotein</keyword>
<evidence type="ECO:0000313" key="21">
    <source>
        <dbReference type="Proteomes" id="UP000001640"/>
    </source>
</evidence>
<evidence type="ECO:0000259" key="19">
    <source>
        <dbReference type="PROSITE" id="PS50222"/>
    </source>
</evidence>
<dbReference type="InterPro" id="IPR002048">
    <property type="entry name" value="EF_hand_dom"/>
</dbReference>
<feature type="compositionally biased region" description="Polar residues" evidence="17">
    <location>
        <begin position="54"/>
        <end position="66"/>
    </location>
</feature>
<proteinExistence type="inferred from homology"/>
<dbReference type="Gene3D" id="1.20.120.350">
    <property type="entry name" value="Voltage-gated potassium channels. Chain C"/>
    <property type="match status" value="1"/>
</dbReference>
<evidence type="ECO:0000256" key="15">
    <source>
        <dbReference type="ARBA" id="ARBA00061395"/>
    </source>
</evidence>
<sequence>MDGGKRSLTKPYEHTNPFEDPKESSTKPPTTPKKPLILPKLNIFPPGGDEDGNSQDVGSSAQFESQTEPKKESRIAKIFRTKVTDTKDKTRPQLSVRTASFSKSDRSSSDDNVSPSVRSMITDFSNQLSSIKLRNPEGSKSANRRLSETSNTTDMAPRSAKVLSFIDAEDMDEFQDLQNEFRSAIDDKGRTWLPQPPNDRSSKRSVDGPEDILDDVHIFDEISTKYENDDAHITPTNEANQVSLADTNTNTFLELESKEFGNKQSDVNVSTIPVTIPELEQIGSKPHTRPLNLYGNSLGIIGPNNRIRMKLALIHQHPRYRFIYMVLLSFFTGLLAYRTYDPHDIQFLYRFSNWSDYVTFILFLFFTINDLTKIIAFGFWDDSQMFKAFGKDYLPLVERFGISKLYKHLRAKYGSAIIDFFIPFKLLDDENQKKNDRRALRSSVSTNDLRKRKDAFDCPRAFARSSWNRIDLTSSFCFWLGLFFSIRDFDSRVGIRIFKPLAAFRILRLVNTDTGISSILRGLKQGVPQLINIGSMMVYFWVFFGILGVQTFQGSLRRQCVWVNPDDPTDTYQYDMQFCGGHLEPVTKVRMNYIFEDGSEGPVSKGFLCPPYSKCISNANPYNGRVSFDNIVNSMELIFVIMSANTFTDIMYYTMNSDEMAACLFFILSIFVLTIWMMNLLIAVLVSSYELANEEFKKKRLEIHSNESFPIRFVKGYWKYFQVKAAQTEFPTWASQGLYFYGKVEWIFVALIQIDLIMRSLVDTNTTDSYIQTLLRTDKAVSIILFLESLFRLIFHIPNMWKFLTRIAYLYDFVISIISLIVSCLAVNGTLGHAYYWLSIFQISRFYRVVTSIRFIRKLWMLVLKNGVMIWNLASFYFFFTFLSAIIMALYFEGVIPPDEMSDQGLGMFSLPNSFLSLFVIGSTENWTDILYALQQYSPNISSAFFCSVLLIMWFVLSNSVILNIFIALISQSLEVNEEEKRPLQIKHYLKYVYPQKIQEYTHATLITRIRKALFKNRSQEDSRDFKQFLIRGTAIMNISQNMGDLAKEFTDDQKQEEPSKPLEWCRKILARIPFKKITLYGNNPFYTKPEVIFTETNDTNGKTYVLQLNEHEDEKLEYLRKHPAFNYSYFIFPPNHRIRKFCQRLVPSSSGKRTDGLRFYEDETDLYTKRRYFHHVERDIFVFIYAIMTALLIVCSCLVTPLYRMNHNMETWNWNTYVDCAFVGLFTLEFIVKTIADGWIYAPNAYTRNPWNHIDFIVLISLWINLIAYLRNNGNLSRIFKGLTALRALRCLTISTTARQTFTLIMFDGVKKIGEAGLISFSLLFPFCVWGINIFRGRLGVCNDTSLDRASCFNEYTNEVFQWDIMMPRVYQVPHLRLDSFPSGFRSLYEIISLEGWVDLLINIMNSTGVGTVTSTFASASSATFLVLFNFLSMVFILNLFVSFIISNHARTTGQAYFTIEEKSWLESLKLLGQTKPKAIPNLIDYPKLRRICYQFAVEKKNFYYATFLQIILYVHIIMLLTRAYTKTDQRYDEIYYMISTSVFFTQELLYLYGEGMSLYIKEKWNILRMFIVCVAFILTIISFKVSSIWIWFHNMKEFFHLVFFLFIIPQNDMLSELIETAMASLPPIVSLTYTWAILFLVYAIALNQIFGLTRLGPNTTNNLNFRTVIKTLIVLFRCSFGEGWNYIMDDLDVDAPYCFYGSSYSDCGSSYYAYGLLMSWNVLSMYIFMNMFITLVIGNFSYVYRKGGSKSAISRPEIRKYTEAWAKYDSDGTGELEFSYLPKLMHSFDGPFSFKIWEGRLTVKNLVANYMQVNPEDPYDVKVDLRGLNKELNSINKAKVIQRRLQYRRFVQEVYYTNAYRGAIKFSNLLQQIPLYTTYNPRDCLGIDQYVRYLYTMGKVDKFLDNQRNVDVLDMVVTRWKYYFRKKTGNKDNIDVQRKTPTDQISEMGYMMHSKDVTPSARPLTTPRMDYGINNFLWSPSQDQGSENDIPLNPFTDDDKHRNNE</sequence>
<dbReference type="Gene3D" id="1.10.238.10">
    <property type="entry name" value="EF-hand"/>
    <property type="match status" value="1"/>
</dbReference>
<dbReference type="FunCoup" id="G0V754">
    <property type="interactions" value="128"/>
</dbReference>
<dbReference type="eggNOG" id="KOG2301">
    <property type="taxonomic scope" value="Eukaryota"/>
</dbReference>
<dbReference type="SUPFAM" id="SSF81324">
    <property type="entry name" value="Voltage-gated potassium channels"/>
    <property type="match status" value="3"/>
</dbReference>
<evidence type="ECO:0000256" key="11">
    <source>
        <dbReference type="ARBA" id="ARBA00023065"/>
    </source>
</evidence>
<evidence type="ECO:0000256" key="3">
    <source>
        <dbReference type="ARBA" id="ARBA00022475"/>
    </source>
</evidence>
<dbReference type="InterPro" id="IPR050599">
    <property type="entry name" value="VDCC_alpha-1_subunit"/>
</dbReference>
<evidence type="ECO:0000256" key="12">
    <source>
        <dbReference type="ARBA" id="ARBA00023136"/>
    </source>
</evidence>
<dbReference type="PANTHER" id="PTHR45628:SF7">
    <property type="entry name" value="VOLTAGE-DEPENDENT CALCIUM CHANNEL TYPE A SUBUNIT ALPHA-1"/>
    <property type="match status" value="1"/>
</dbReference>
<keyword evidence="12 18" id="KW-0472">Membrane</keyword>
<feature type="transmembrane region" description="Helical" evidence="18">
    <location>
        <begin position="1536"/>
        <end position="1555"/>
    </location>
</feature>
<feature type="transmembrane region" description="Helical" evidence="18">
    <location>
        <begin position="1181"/>
        <end position="1204"/>
    </location>
</feature>
<feature type="domain" description="EF-hand" evidence="19">
    <location>
        <begin position="1758"/>
        <end position="1793"/>
    </location>
</feature>
<keyword evidence="6" id="KW-0107">Calcium channel</keyword>
<evidence type="ECO:0000256" key="7">
    <source>
        <dbReference type="ARBA" id="ARBA00022692"/>
    </source>
</evidence>
<evidence type="ECO:0000256" key="6">
    <source>
        <dbReference type="ARBA" id="ARBA00022673"/>
    </source>
</evidence>
<dbReference type="OrthoDB" id="416585at2759"/>
<evidence type="ECO:0000256" key="10">
    <source>
        <dbReference type="ARBA" id="ARBA00022989"/>
    </source>
</evidence>
<dbReference type="InParanoid" id="G0V754"/>
<keyword evidence="21" id="KW-1185">Reference proteome</keyword>
<keyword evidence="7 18" id="KW-0812">Transmembrane</keyword>
<protein>
    <recommendedName>
        <fullName evidence="16">Calcium-channel protein CCH1</fullName>
    </recommendedName>
</protein>
<keyword evidence="3" id="KW-1003">Cell membrane</keyword>
<feature type="transmembrane region" description="Helical" evidence="18">
    <location>
        <begin position="530"/>
        <end position="549"/>
    </location>
</feature>
<dbReference type="GO" id="GO:0005891">
    <property type="term" value="C:voltage-gated calcium channel complex"/>
    <property type="evidence" value="ECO:0007669"/>
    <property type="project" value="TreeGrafter"/>
</dbReference>
<feature type="compositionally biased region" description="Low complexity" evidence="17">
    <location>
        <begin position="33"/>
        <end position="46"/>
    </location>
</feature>
<dbReference type="STRING" id="1064592.G0V754"/>
<keyword evidence="14" id="KW-0407">Ion channel</keyword>
<feature type="transmembrane region" description="Helical" evidence="18">
    <location>
        <begin position="809"/>
        <end position="828"/>
    </location>
</feature>
<feature type="transmembrane region" description="Helical" evidence="18">
    <location>
        <begin position="1426"/>
        <end position="1447"/>
    </location>
</feature>
<feature type="transmembrane region" description="Helical" evidence="18">
    <location>
        <begin position="1567"/>
        <end position="1594"/>
    </location>
</feature>
<dbReference type="Pfam" id="PF00520">
    <property type="entry name" value="Ion_trans"/>
    <property type="match status" value="4"/>
</dbReference>
<dbReference type="GeneID" id="96900781"/>
<dbReference type="InterPro" id="IPR027359">
    <property type="entry name" value="Volt_channel_dom_sf"/>
</dbReference>
<feature type="transmembrane region" description="Helical" evidence="18">
    <location>
        <begin position="1504"/>
        <end position="1524"/>
    </location>
</feature>
<evidence type="ECO:0000256" key="2">
    <source>
        <dbReference type="ARBA" id="ARBA00022448"/>
    </source>
</evidence>
<organism evidence="20 21">
    <name type="scientific">Naumovozyma castellii</name>
    <name type="common">Yeast</name>
    <name type="synonym">Saccharomyces castellii</name>
    <dbReference type="NCBI Taxonomy" id="27288"/>
    <lineage>
        <taxon>Eukaryota</taxon>
        <taxon>Fungi</taxon>
        <taxon>Dikarya</taxon>
        <taxon>Ascomycota</taxon>
        <taxon>Saccharomycotina</taxon>
        <taxon>Saccharomycetes</taxon>
        <taxon>Saccharomycetales</taxon>
        <taxon>Saccharomycetaceae</taxon>
        <taxon>Naumovozyma</taxon>
    </lineage>
</organism>
<dbReference type="GO" id="GO:0005509">
    <property type="term" value="F:calcium ion binding"/>
    <property type="evidence" value="ECO:0007669"/>
    <property type="project" value="InterPro"/>
</dbReference>
<reference evidence="20 21" key="1">
    <citation type="journal article" date="2011" name="Proc. Natl. Acad. Sci. U.S.A.">
        <title>Evolutionary erosion of yeast sex chromosomes by mating-type switching accidents.</title>
        <authorList>
            <person name="Gordon J.L."/>
            <person name="Armisen D."/>
            <person name="Proux-Wera E."/>
            <person name="Oheigeartaigh S.S."/>
            <person name="Byrne K.P."/>
            <person name="Wolfe K.H."/>
        </authorList>
    </citation>
    <scope>NUCLEOTIDE SEQUENCE [LARGE SCALE GENOMIC DNA]</scope>
    <source>
        <strain evidence="21">ATCC 76901 / BCRC 22586 / CBS 4309 / NBRC 1992 / NRRL Y-12630</strain>
    </source>
</reference>
<evidence type="ECO:0000256" key="13">
    <source>
        <dbReference type="ARBA" id="ARBA00023180"/>
    </source>
</evidence>
<dbReference type="PANTHER" id="PTHR45628">
    <property type="entry name" value="VOLTAGE-DEPENDENT CALCIUM CHANNEL TYPE A SUBUNIT ALPHA-1"/>
    <property type="match status" value="1"/>
</dbReference>
<dbReference type="GO" id="GO:0098703">
    <property type="term" value="P:calcium ion import across plasma membrane"/>
    <property type="evidence" value="ECO:0007669"/>
    <property type="project" value="TreeGrafter"/>
</dbReference>
<dbReference type="KEGG" id="ncs:NCAS_0A07440"/>